<dbReference type="Pfam" id="PF16209">
    <property type="entry name" value="PhoLip_ATPase_N"/>
    <property type="match status" value="1"/>
</dbReference>
<evidence type="ECO:0000256" key="7">
    <source>
        <dbReference type="ARBA" id="ARBA00022842"/>
    </source>
</evidence>
<keyword evidence="16" id="KW-1185">Reference proteome</keyword>
<dbReference type="SUPFAM" id="SSF81653">
    <property type="entry name" value="Calcium ATPase, transduction domain A"/>
    <property type="match status" value="1"/>
</dbReference>
<dbReference type="SFLD" id="SFLDG00002">
    <property type="entry name" value="C1.7:_P-type_atpase_like"/>
    <property type="match status" value="1"/>
</dbReference>
<evidence type="ECO:0000259" key="15">
    <source>
        <dbReference type="Pfam" id="PF16212"/>
    </source>
</evidence>
<feature type="transmembrane region" description="Helical" evidence="12">
    <location>
        <begin position="1040"/>
        <end position="1060"/>
    </location>
</feature>
<name>A0ABM1T941_LIMPO</name>
<dbReference type="InterPro" id="IPR044492">
    <property type="entry name" value="P_typ_ATPase_HD_dom"/>
</dbReference>
<feature type="region of interest" description="Disordered" evidence="13">
    <location>
        <begin position="1"/>
        <end position="21"/>
    </location>
</feature>
<dbReference type="InterPro" id="IPR008250">
    <property type="entry name" value="ATPase_P-typ_transduc_dom_A_sf"/>
</dbReference>
<dbReference type="CDD" id="cd02073">
    <property type="entry name" value="P-type_ATPase_APLT_Dnf-like"/>
    <property type="match status" value="1"/>
</dbReference>
<dbReference type="Proteomes" id="UP000694941">
    <property type="component" value="Unplaced"/>
</dbReference>
<dbReference type="InterPro" id="IPR006539">
    <property type="entry name" value="P-type_ATPase_IV"/>
</dbReference>
<dbReference type="InterPro" id="IPR036412">
    <property type="entry name" value="HAD-like_sf"/>
</dbReference>
<dbReference type="EC" id="7.6.2.1" evidence="12"/>
<dbReference type="InterPro" id="IPR032631">
    <property type="entry name" value="P-type_ATPase_N"/>
</dbReference>
<keyword evidence="4" id="KW-0479">Metal-binding</keyword>
<dbReference type="InterPro" id="IPR023298">
    <property type="entry name" value="ATPase_P-typ_TM_dom_sf"/>
</dbReference>
<feature type="compositionally biased region" description="Polar residues" evidence="13">
    <location>
        <begin position="9"/>
        <end position="21"/>
    </location>
</feature>
<keyword evidence="10 12" id="KW-0472">Membrane</keyword>
<feature type="transmembrane region" description="Helical" evidence="12">
    <location>
        <begin position="1072"/>
        <end position="1092"/>
    </location>
</feature>
<dbReference type="SUPFAM" id="SSF56784">
    <property type="entry name" value="HAD-like"/>
    <property type="match status" value="1"/>
</dbReference>
<evidence type="ECO:0000256" key="3">
    <source>
        <dbReference type="ARBA" id="ARBA00022692"/>
    </source>
</evidence>
<dbReference type="SFLD" id="SFLDF00027">
    <property type="entry name" value="p-type_atpase"/>
    <property type="match status" value="1"/>
</dbReference>
<evidence type="ECO:0000256" key="6">
    <source>
        <dbReference type="ARBA" id="ARBA00022840"/>
    </source>
</evidence>
<evidence type="ECO:0000313" key="17">
    <source>
        <dbReference type="RefSeq" id="XP_022252397.1"/>
    </source>
</evidence>
<dbReference type="Gene3D" id="3.40.1110.10">
    <property type="entry name" value="Calcium-transporting ATPase, cytoplasmic domain N"/>
    <property type="match status" value="2"/>
</dbReference>
<keyword evidence="3 12" id="KW-0812">Transmembrane</keyword>
<reference evidence="17" key="1">
    <citation type="submission" date="2025-08" db="UniProtKB">
        <authorList>
            <consortium name="RefSeq"/>
        </authorList>
    </citation>
    <scope>IDENTIFICATION</scope>
    <source>
        <tissue evidence="17">Muscle</tissue>
    </source>
</reference>
<evidence type="ECO:0000256" key="4">
    <source>
        <dbReference type="ARBA" id="ARBA00022723"/>
    </source>
</evidence>
<evidence type="ECO:0000256" key="1">
    <source>
        <dbReference type="ARBA" id="ARBA00004141"/>
    </source>
</evidence>
<dbReference type="GeneID" id="106467770"/>
<sequence length="1325" mass="149987">MVADRMDQRQNLSRSESNSAATENPSFFEKLFCRGATQRKGKKYRKVVANLAFSGSHSSKSHPHYGYANNRIRTTKYTLLSFIPKNLFEQFHRLANLYFLGIVLLNWLPQINAFGKEVAMIPVVFVLGVTAVKDAFEDHRRYLSDKRVNNLTCRVYSREDSRYVKTLWKHVQVGDIVHLSCNEVIPADILLLRSSDDQGLCFIETANLDGESNLKQRHVIRGYAAMRDTFHPTHFNSTIECDLPNNKIHRFTGYIIHPDNEKVPVNKENLLLRDCVVKNTDFVEGIVVYAGHETKAMLNNGGPRYKRSKLERIMNRDIIWCIVILVVLCFVGATGSGLWLSSYEQRENIYFIPYEHKYRFNPTVDGVIQFWTFVIILQVMIPISLYVTIELIKLGQVFHIHHDVELYDEHSNKRVECRALNITEELGQLQFVFSDKTGTLTENNMVFRRCTIGGVDYNHHTPTVEDEITDSGDGDQWKNSEINPKHNLSFILNPRLQEELAKMEIQLAMGPNLHRQTSLNTENQRIQDFFLLMAVCNTVVVSKHPHKDQMNSSGLCLNASHFSAPSLPATLGTNTCTDSSQQPRYTRLVDALDTPPGSGRSTPLQRPQYLPISNSSRTATPTPTPVSPEFHPIYEAESPDEIALVNAAYFYNCQLLKRTPDCAVIALPGEGLLEFKILHVLPFDANRKCMSVILEHPFTKEKVLYCKGADSAILPLLAPVTQQETKEIITKTHQHLNNYSKKGLRILCMAKKVLSPEEYEEWVGLHKEAEMALDDREQQIHDSACYIEQNMELLGATGIEDRLQEGVPECIASLRAAGMVVWVLTGDKQETAVNIAYSCQLFSTDMEVVTLNARSKEAAEDTIRFYLDQISKEVVTRDTGSPVPSVLMSRSSLLFGNFLFGRYNNSNSPINRSNSHRRNKRALVIDGRTLAFILDKNINSLFVELAQYCSAVLCCRTTPLQKASIVKLIKDELNVMTLAIGDGANDVSMIQKADVGIGISGQEGMQAVMASDFAVTRFRHLERLLLVHGHWCYDRLARTVLYFFYKNASFIFVIFWYQIYCGFSGMVMIDQLYLMLFNVLFTALPPLVLGIYDQDCTESILLQKPTLYAQGRRSKVYTKYSFWVNMVDALYQSVIIFFVPLLVYYDSNVGLWEFGSTIFTACVLVQLAHIAIETRSWTYLHILATFLSIAVYFGFAVLYNALCLGSSSLQNSYWVMQHVMATAPFWFTVVLVLVIACLPRFVVRTIQNSLSPCHVIVALQEIKFPKQACEKCSVSASWSRGSSGSSSVTFRHTGSHAIVQEDNRSEVYSVPNMCDTSLEGSDVVA</sequence>
<feature type="transmembrane region" description="Helical" evidence="12">
    <location>
        <begin position="1122"/>
        <end position="1145"/>
    </location>
</feature>
<keyword evidence="8 12" id="KW-1278">Translocase</keyword>
<dbReference type="InterPro" id="IPR023299">
    <property type="entry name" value="ATPase_P-typ_cyto_dom_N"/>
</dbReference>
<dbReference type="PANTHER" id="PTHR24092">
    <property type="entry name" value="PROBABLE PHOSPHOLIPID-TRANSPORTING ATPASE"/>
    <property type="match status" value="1"/>
</dbReference>
<dbReference type="SUPFAM" id="SSF81665">
    <property type="entry name" value="Calcium ATPase, transmembrane domain M"/>
    <property type="match status" value="1"/>
</dbReference>
<feature type="region of interest" description="Disordered" evidence="13">
    <location>
        <begin position="590"/>
        <end position="630"/>
    </location>
</feature>
<evidence type="ECO:0000256" key="13">
    <source>
        <dbReference type="SAM" id="MobiDB-lite"/>
    </source>
</evidence>
<dbReference type="PANTHER" id="PTHR24092:SF218">
    <property type="entry name" value="PHOSPHOLIPID-TRANSPORTING ATPASE"/>
    <property type="match status" value="1"/>
</dbReference>
<gene>
    <name evidence="17" type="primary">LOC106467770</name>
</gene>
<feature type="domain" description="P-type ATPase C-terminal" evidence="15">
    <location>
        <begin position="1008"/>
        <end position="1252"/>
    </location>
</feature>
<dbReference type="InterPro" id="IPR032630">
    <property type="entry name" value="P_typ_ATPase_c"/>
</dbReference>
<evidence type="ECO:0000256" key="11">
    <source>
        <dbReference type="ARBA" id="ARBA00034036"/>
    </source>
</evidence>
<keyword evidence="9 12" id="KW-1133">Transmembrane helix</keyword>
<evidence type="ECO:0000256" key="12">
    <source>
        <dbReference type="RuleBase" id="RU362033"/>
    </source>
</evidence>
<evidence type="ECO:0000256" key="8">
    <source>
        <dbReference type="ARBA" id="ARBA00022967"/>
    </source>
</evidence>
<feature type="compositionally biased region" description="Polar residues" evidence="13">
    <location>
        <begin position="599"/>
        <end position="621"/>
    </location>
</feature>
<dbReference type="Gene3D" id="2.70.150.10">
    <property type="entry name" value="Calcium-transporting ATPase, cytoplasmic transduction domain A"/>
    <property type="match status" value="1"/>
</dbReference>
<feature type="domain" description="P-type ATPase N-terminal" evidence="14">
    <location>
        <begin position="62"/>
        <end position="118"/>
    </location>
</feature>
<keyword evidence="6 12" id="KW-0067">ATP-binding</keyword>
<dbReference type="InterPro" id="IPR001757">
    <property type="entry name" value="P_typ_ATPase"/>
</dbReference>
<dbReference type="Pfam" id="PF13246">
    <property type="entry name" value="Cation_ATPase"/>
    <property type="match status" value="1"/>
</dbReference>
<accession>A0ABM1T941</accession>
<proteinExistence type="inferred from homology"/>
<feature type="transmembrane region" description="Helical" evidence="12">
    <location>
        <begin position="318"/>
        <end position="340"/>
    </location>
</feature>
<dbReference type="PROSITE" id="PS00154">
    <property type="entry name" value="ATPASE_E1_E2"/>
    <property type="match status" value="1"/>
</dbReference>
<dbReference type="InterPro" id="IPR018303">
    <property type="entry name" value="ATPase_P-typ_P_site"/>
</dbReference>
<dbReference type="Gene3D" id="3.40.50.1000">
    <property type="entry name" value="HAD superfamily/HAD-like"/>
    <property type="match status" value="2"/>
</dbReference>
<protein>
    <recommendedName>
        <fullName evidence="12">Phospholipid-transporting ATPase</fullName>
        <ecNumber evidence="12">7.6.2.1</ecNumber>
    </recommendedName>
</protein>
<dbReference type="SFLD" id="SFLDS00003">
    <property type="entry name" value="Haloacid_Dehalogenase"/>
    <property type="match status" value="1"/>
</dbReference>
<feature type="transmembrane region" description="Helical" evidence="12">
    <location>
        <begin position="1219"/>
        <end position="1242"/>
    </location>
</feature>
<keyword evidence="7 12" id="KW-0460">Magnesium</keyword>
<organism evidence="16 17">
    <name type="scientific">Limulus polyphemus</name>
    <name type="common">Atlantic horseshoe crab</name>
    <dbReference type="NCBI Taxonomy" id="6850"/>
    <lineage>
        <taxon>Eukaryota</taxon>
        <taxon>Metazoa</taxon>
        <taxon>Ecdysozoa</taxon>
        <taxon>Arthropoda</taxon>
        <taxon>Chelicerata</taxon>
        <taxon>Merostomata</taxon>
        <taxon>Xiphosura</taxon>
        <taxon>Limulidae</taxon>
        <taxon>Limulus</taxon>
    </lineage>
</organism>
<evidence type="ECO:0000313" key="16">
    <source>
        <dbReference type="Proteomes" id="UP000694941"/>
    </source>
</evidence>
<dbReference type="InterPro" id="IPR023214">
    <property type="entry name" value="HAD_sf"/>
</dbReference>
<dbReference type="SUPFAM" id="SSF81660">
    <property type="entry name" value="Metal cation-transporting ATPase, ATP-binding domain N"/>
    <property type="match status" value="1"/>
</dbReference>
<comment type="similarity">
    <text evidence="2 12">Belongs to the cation transport ATPase (P-type) (TC 3.A.3) family. Type IV subfamily.</text>
</comment>
<dbReference type="RefSeq" id="XP_022252397.1">
    <property type="nucleotide sequence ID" value="XM_022396689.1"/>
</dbReference>
<evidence type="ECO:0000256" key="10">
    <source>
        <dbReference type="ARBA" id="ARBA00023136"/>
    </source>
</evidence>
<comment type="subcellular location">
    <subcellularLocation>
        <location evidence="1 12">Membrane</location>
        <topology evidence="1 12">Multi-pass membrane protein</topology>
    </subcellularLocation>
</comment>
<feature type="transmembrane region" description="Helical" evidence="12">
    <location>
        <begin position="1151"/>
        <end position="1172"/>
    </location>
</feature>
<feature type="transmembrane region" description="Helical" evidence="12">
    <location>
        <begin position="1179"/>
        <end position="1199"/>
    </location>
</feature>
<evidence type="ECO:0000256" key="2">
    <source>
        <dbReference type="ARBA" id="ARBA00008109"/>
    </source>
</evidence>
<evidence type="ECO:0000259" key="14">
    <source>
        <dbReference type="Pfam" id="PF16209"/>
    </source>
</evidence>
<dbReference type="NCBIfam" id="TIGR01494">
    <property type="entry name" value="ATPase_P-type"/>
    <property type="match status" value="1"/>
</dbReference>
<feature type="transmembrane region" description="Helical" evidence="12">
    <location>
        <begin position="368"/>
        <end position="389"/>
    </location>
</feature>
<dbReference type="Gene3D" id="1.20.1110.10">
    <property type="entry name" value="Calcium-transporting ATPase, transmembrane domain"/>
    <property type="match status" value="1"/>
</dbReference>
<keyword evidence="5 12" id="KW-0547">Nucleotide-binding</keyword>
<dbReference type="Pfam" id="PF16212">
    <property type="entry name" value="PhoLip_ATPase_C"/>
    <property type="match status" value="1"/>
</dbReference>
<evidence type="ECO:0000256" key="5">
    <source>
        <dbReference type="ARBA" id="ARBA00022741"/>
    </source>
</evidence>
<dbReference type="NCBIfam" id="TIGR01652">
    <property type="entry name" value="ATPase-Plipid"/>
    <property type="match status" value="2"/>
</dbReference>
<dbReference type="PRINTS" id="PR00119">
    <property type="entry name" value="CATATPASE"/>
</dbReference>
<evidence type="ECO:0000256" key="9">
    <source>
        <dbReference type="ARBA" id="ARBA00022989"/>
    </source>
</evidence>
<comment type="catalytic activity">
    <reaction evidence="11 12">
        <text>ATP + H2O + phospholipidSide 1 = ADP + phosphate + phospholipidSide 2.</text>
        <dbReference type="EC" id="7.6.2.1"/>
    </reaction>
</comment>